<dbReference type="AlphaFoldDB" id="A0A7C9RJG2"/>
<keyword evidence="1" id="KW-1133">Transmembrane helix</keyword>
<proteinExistence type="predicted"/>
<keyword evidence="1" id="KW-0812">Transmembrane</keyword>
<feature type="domain" description="LssY-like C-terminal" evidence="2">
    <location>
        <begin position="58"/>
        <end position="238"/>
    </location>
</feature>
<evidence type="ECO:0000313" key="4">
    <source>
        <dbReference type="Proteomes" id="UP000480266"/>
    </source>
</evidence>
<gene>
    <name evidence="3" type="ORF">G4V63_25510</name>
</gene>
<dbReference type="Proteomes" id="UP000480266">
    <property type="component" value="Unassembled WGS sequence"/>
</dbReference>
<dbReference type="EMBL" id="JAAMRR010001292">
    <property type="protein sequence ID" value="NGX98441.1"/>
    <property type="molecule type" value="Genomic_DNA"/>
</dbReference>
<sequence length="283" mass="31435">MDRPAVSPAGPAPRPPSRRMKRVLMALAVVLVAYGVIAYLLLPSFWRHYEHQRKLDGLPMVTVTAQGIPADPINIGLVGSSNDILCAMREAGWFPADPVTLRSSLEISGSVLLDRPYPDAPVSPLFYDGRREDLAFEKPVGKSADQRHHVRLWMVLKDGEEKRPVWLAAVTFDRSVGFSHYTGAITHHIAPDVDAERQLIETDLQTAGMIEARYTVAGVGPTLRGRNGEGDLYYTDGEVWVLRLVEGCVKRHRPPVVLTGPVANALKDTIWKNIADLYRRSQQ</sequence>
<organism evidence="3 4">
    <name type="scientific">Candidatus Afipia apatlaquensis</name>
    <dbReference type="NCBI Taxonomy" id="2712852"/>
    <lineage>
        <taxon>Bacteria</taxon>
        <taxon>Pseudomonadati</taxon>
        <taxon>Pseudomonadota</taxon>
        <taxon>Alphaproteobacteria</taxon>
        <taxon>Hyphomicrobiales</taxon>
        <taxon>Nitrobacteraceae</taxon>
        <taxon>Afipia</taxon>
    </lineage>
</organism>
<protein>
    <recommendedName>
        <fullName evidence="2">LssY-like C-terminal domain-containing protein</fullName>
    </recommendedName>
</protein>
<dbReference type="InterPro" id="IPR025902">
    <property type="entry name" value="LssY-like-C_dom"/>
</dbReference>
<evidence type="ECO:0000313" key="3">
    <source>
        <dbReference type="EMBL" id="NGX98441.1"/>
    </source>
</evidence>
<evidence type="ECO:0000256" key="1">
    <source>
        <dbReference type="SAM" id="Phobius"/>
    </source>
</evidence>
<keyword evidence="1" id="KW-0472">Membrane</keyword>
<feature type="transmembrane region" description="Helical" evidence="1">
    <location>
        <begin position="23"/>
        <end position="46"/>
    </location>
</feature>
<name>A0A7C9RJG2_9BRAD</name>
<keyword evidence="4" id="KW-1185">Reference proteome</keyword>
<reference evidence="3" key="1">
    <citation type="submission" date="2020-02" db="EMBL/GenBank/DDBJ databases">
        <title>Draft genome sequence of Candidatus Afipia apatlaquensis IBT-C3, a potential strain for decolorization of textile dyes.</title>
        <authorList>
            <person name="Sanchez-Reyes A."/>
            <person name="Breton-Deval L."/>
            <person name="Mangelson H."/>
            <person name="Sanchez-Flores A."/>
        </authorList>
    </citation>
    <scope>NUCLEOTIDE SEQUENCE [LARGE SCALE GENOMIC DNA]</scope>
    <source>
        <strain evidence="3">IBT-C3</strain>
    </source>
</reference>
<dbReference type="Pfam" id="PF14067">
    <property type="entry name" value="LssY_C"/>
    <property type="match status" value="1"/>
</dbReference>
<accession>A0A7C9RJG2</accession>
<evidence type="ECO:0000259" key="2">
    <source>
        <dbReference type="Pfam" id="PF14067"/>
    </source>
</evidence>
<comment type="caution">
    <text evidence="3">The sequence shown here is derived from an EMBL/GenBank/DDBJ whole genome shotgun (WGS) entry which is preliminary data.</text>
</comment>